<dbReference type="InterPro" id="IPR012340">
    <property type="entry name" value="NA-bd_OB-fold"/>
</dbReference>
<dbReference type="Gene3D" id="2.40.50.140">
    <property type="entry name" value="Nucleic acid-binding proteins"/>
    <property type="match status" value="1"/>
</dbReference>
<comment type="subunit">
    <text evidence="2">Homotetramer.</text>
</comment>
<dbReference type="RefSeq" id="WP_156990057.1">
    <property type="nucleotide sequence ID" value="NZ_VWXL01000029.1"/>
</dbReference>
<evidence type="ECO:0000313" key="4">
    <source>
        <dbReference type="EMBL" id="MVB10438.1"/>
    </source>
</evidence>
<evidence type="ECO:0000256" key="3">
    <source>
        <dbReference type="PIRNR" id="PIRNR002070"/>
    </source>
</evidence>
<protein>
    <recommendedName>
        <fullName evidence="2 3">Single-stranded DNA-binding protein</fullName>
        <shortName evidence="2">SSB</shortName>
    </recommendedName>
</protein>
<dbReference type="GO" id="GO:0006260">
    <property type="term" value="P:DNA replication"/>
    <property type="evidence" value="ECO:0007669"/>
    <property type="project" value="InterPro"/>
</dbReference>
<dbReference type="PANTHER" id="PTHR10302">
    <property type="entry name" value="SINGLE-STRANDED DNA-BINDING PROTEIN"/>
    <property type="match status" value="1"/>
</dbReference>
<dbReference type="OrthoDB" id="9809878at2"/>
<evidence type="ECO:0000256" key="1">
    <source>
        <dbReference type="ARBA" id="ARBA00023125"/>
    </source>
</evidence>
<name>A0A6N8HXN9_9FIRM</name>
<dbReference type="AlphaFoldDB" id="A0A6N8HXN9"/>
<evidence type="ECO:0000256" key="2">
    <source>
        <dbReference type="HAMAP-Rule" id="MF_00984"/>
    </source>
</evidence>
<dbReference type="InterPro" id="IPR011344">
    <property type="entry name" value="ssDNA-bd"/>
</dbReference>
<dbReference type="GO" id="GO:0009295">
    <property type="term" value="C:nucleoid"/>
    <property type="evidence" value="ECO:0007669"/>
    <property type="project" value="TreeGrafter"/>
</dbReference>
<keyword evidence="5" id="KW-1185">Reference proteome</keyword>
<dbReference type="EMBL" id="VWXL01000029">
    <property type="protein sequence ID" value="MVB10438.1"/>
    <property type="molecule type" value="Genomic_DNA"/>
</dbReference>
<dbReference type="HAMAP" id="MF_00984">
    <property type="entry name" value="SSB"/>
    <property type="match status" value="1"/>
</dbReference>
<dbReference type="Proteomes" id="UP000469440">
    <property type="component" value="Unassembled WGS sequence"/>
</dbReference>
<organism evidence="4 5">
    <name type="scientific">Caproicibacter fermentans</name>
    <dbReference type="NCBI Taxonomy" id="2576756"/>
    <lineage>
        <taxon>Bacteria</taxon>
        <taxon>Bacillati</taxon>
        <taxon>Bacillota</taxon>
        <taxon>Clostridia</taxon>
        <taxon>Eubacteriales</taxon>
        <taxon>Acutalibacteraceae</taxon>
        <taxon>Caproicibacter</taxon>
    </lineage>
</organism>
<dbReference type="PANTHER" id="PTHR10302:SF27">
    <property type="entry name" value="SINGLE-STRANDED DNA-BINDING PROTEIN"/>
    <property type="match status" value="1"/>
</dbReference>
<dbReference type="PROSITE" id="PS50935">
    <property type="entry name" value="SSB"/>
    <property type="match status" value="1"/>
</dbReference>
<comment type="caution">
    <text evidence="2">Lacks conserved residue(s) required for the propagation of feature annotation.</text>
</comment>
<dbReference type="NCBIfam" id="TIGR00621">
    <property type="entry name" value="ssb"/>
    <property type="match status" value="1"/>
</dbReference>
<dbReference type="PIRSF" id="PIRSF002070">
    <property type="entry name" value="SSB"/>
    <property type="match status" value="1"/>
</dbReference>
<comment type="caution">
    <text evidence="4">The sequence shown here is derived from an EMBL/GenBank/DDBJ whole genome shotgun (WGS) entry which is preliminary data.</text>
</comment>
<dbReference type="InterPro" id="IPR000424">
    <property type="entry name" value="Primosome_PriB/ssb"/>
</dbReference>
<proteinExistence type="inferred from homology"/>
<dbReference type="SUPFAM" id="SSF50249">
    <property type="entry name" value="Nucleic acid-binding proteins"/>
    <property type="match status" value="1"/>
</dbReference>
<sequence length="117" mass="13122">MLNVSVLMGRMVSDPELKHTPKGVAVSTFSIAVDRDYKKEGQSRETDFLDVVCWRHNAEYACKYFRKGQLIAVKGSIQTRTYTDTNGDKRKAVEIVAGDVYAASFPKKDTEKANAEQ</sequence>
<gene>
    <name evidence="4" type="primary">ssb_1</name>
    <name evidence="4" type="ORF">CAFE_11270</name>
</gene>
<reference evidence="4 5" key="1">
    <citation type="submission" date="2019-09" db="EMBL/GenBank/DDBJ databases">
        <title>Genome sequence of Clostridium sp. EA1.</title>
        <authorList>
            <person name="Poehlein A."/>
            <person name="Bengelsdorf F.R."/>
            <person name="Daniel R."/>
        </authorList>
    </citation>
    <scope>NUCLEOTIDE SEQUENCE [LARGE SCALE GENOMIC DNA]</scope>
    <source>
        <strain evidence="4 5">EA1</strain>
    </source>
</reference>
<keyword evidence="1 2" id="KW-0238">DNA-binding</keyword>
<dbReference type="CDD" id="cd04496">
    <property type="entry name" value="SSB_OBF"/>
    <property type="match status" value="1"/>
</dbReference>
<accession>A0A6N8HXN9</accession>
<dbReference type="GO" id="GO:0003697">
    <property type="term" value="F:single-stranded DNA binding"/>
    <property type="evidence" value="ECO:0007669"/>
    <property type="project" value="UniProtKB-UniRule"/>
</dbReference>
<evidence type="ECO:0000313" key="5">
    <source>
        <dbReference type="Proteomes" id="UP000469440"/>
    </source>
</evidence>
<dbReference type="Pfam" id="PF00436">
    <property type="entry name" value="SSB"/>
    <property type="match status" value="1"/>
</dbReference>